<sequence>MKIQIFLIFLNIFLVTKIETKINWRKSDLPQFRSKTTTEAPEITSDNRIVNWKNNLHFEKVKPSSNIFCRIWNLCAHYSYGTLLMNIVGKWRNDGFIWPYEKGGGKMKFPKNSVTNFVQKYHREHRNSPIPV</sequence>
<keyword evidence="3" id="KW-1185">Reference proteome</keyword>
<reference evidence="2" key="1">
    <citation type="submission" date="2022-11" db="EMBL/GenBank/DDBJ databases">
        <authorList>
            <person name="Kikuchi T."/>
        </authorList>
    </citation>
    <scope>NUCLEOTIDE SEQUENCE</scope>
    <source>
        <strain evidence="2">PS1010</strain>
    </source>
</reference>
<comment type="caution">
    <text evidence="2">The sequence shown here is derived from an EMBL/GenBank/DDBJ whole genome shotgun (WGS) entry which is preliminary data.</text>
</comment>
<feature type="chain" id="PRO_5040392174" evidence="1">
    <location>
        <begin position="21"/>
        <end position="132"/>
    </location>
</feature>
<dbReference type="Proteomes" id="UP001152747">
    <property type="component" value="Unassembled WGS sequence"/>
</dbReference>
<evidence type="ECO:0000313" key="3">
    <source>
        <dbReference type="Proteomes" id="UP001152747"/>
    </source>
</evidence>
<feature type="signal peptide" evidence="1">
    <location>
        <begin position="1"/>
        <end position="20"/>
    </location>
</feature>
<proteinExistence type="predicted"/>
<gene>
    <name evidence="2" type="ORF">CAMP_LOCUS8314</name>
</gene>
<evidence type="ECO:0000313" key="2">
    <source>
        <dbReference type="EMBL" id="CAI5445677.1"/>
    </source>
</evidence>
<accession>A0A9P1ILZ0</accession>
<dbReference type="OrthoDB" id="5845982at2759"/>
<evidence type="ECO:0000256" key="1">
    <source>
        <dbReference type="SAM" id="SignalP"/>
    </source>
</evidence>
<dbReference type="AlphaFoldDB" id="A0A9P1ILZ0"/>
<protein>
    <submittedName>
        <fullName evidence="2">Uncharacterized protein</fullName>
    </submittedName>
</protein>
<dbReference type="EMBL" id="CANHGI010000003">
    <property type="protein sequence ID" value="CAI5445677.1"/>
    <property type="molecule type" value="Genomic_DNA"/>
</dbReference>
<keyword evidence="1" id="KW-0732">Signal</keyword>
<organism evidence="2 3">
    <name type="scientific">Caenorhabditis angaria</name>
    <dbReference type="NCBI Taxonomy" id="860376"/>
    <lineage>
        <taxon>Eukaryota</taxon>
        <taxon>Metazoa</taxon>
        <taxon>Ecdysozoa</taxon>
        <taxon>Nematoda</taxon>
        <taxon>Chromadorea</taxon>
        <taxon>Rhabditida</taxon>
        <taxon>Rhabditina</taxon>
        <taxon>Rhabditomorpha</taxon>
        <taxon>Rhabditoidea</taxon>
        <taxon>Rhabditidae</taxon>
        <taxon>Peloderinae</taxon>
        <taxon>Caenorhabditis</taxon>
    </lineage>
</organism>
<name>A0A9P1ILZ0_9PELO</name>